<reference evidence="10" key="1">
    <citation type="submission" date="2021-01" db="EMBL/GenBank/DDBJ databases">
        <authorList>
            <person name="Li R."/>
            <person name="Bekaert M."/>
        </authorList>
    </citation>
    <scope>NUCLEOTIDE SEQUENCE</scope>
    <source>
        <strain evidence="10">Farmed</strain>
    </source>
</reference>
<keyword evidence="5 8" id="KW-0175">Coiled coil</keyword>
<dbReference type="EMBL" id="CAHIKZ030001447">
    <property type="protein sequence ID" value="CAE1264483.1"/>
    <property type="molecule type" value="Genomic_DNA"/>
</dbReference>
<dbReference type="Proteomes" id="UP000597762">
    <property type="component" value="Unassembled WGS sequence"/>
</dbReference>
<sequence length="226" mass="26241">MVSYKLLKSTRYIQTCFPQGPITSFHRCQIQRMGYQARNSDLSTLRITLHCDTHALVQQLQLRGFTQEQAEGITEALVEIVNNTLDQQSKNMVTKYQQEILLQQLTAEIAALKKDMIIFEKSEFSNLRHITEKQSREIMHLKEQIKDEVTKLQGKITLDINLEKSRSKEVSAEQETRICNLHNKIETKIADMRTTFEQHRNDVLKFAGGTIFSCLTISLGFYRLWS</sequence>
<evidence type="ECO:0000256" key="8">
    <source>
        <dbReference type="SAM" id="Coils"/>
    </source>
</evidence>
<evidence type="ECO:0000256" key="6">
    <source>
        <dbReference type="ARBA" id="ARBA00023128"/>
    </source>
</evidence>
<evidence type="ECO:0000256" key="4">
    <source>
        <dbReference type="ARBA" id="ARBA00022989"/>
    </source>
</evidence>
<evidence type="ECO:0000256" key="3">
    <source>
        <dbReference type="ARBA" id="ARBA00022692"/>
    </source>
</evidence>
<evidence type="ECO:0000256" key="7">
    <source>
        <dbReference type="ARBA" id="ARBA00023136"/>
    </source>
</evidence>
<dbReference type="FunFam" id="1.20.5.340:FF:000015">
    <property type="entry name" value="Mitochondrial calcium uniporter regulator 1"/>
    <property type="match status" value="1"/>
</dbReference>
<evidence type="ECO:0000256" key="1">
    <source>
        <dbReference type="ARBA" id="ARBA00004325"/>
    </source>
</evidence>
<organism evidence="10 11">
    <name type="scientific">Acanthosepion pharaonis</name>
    <name type="common">Pharaoh cuttlefish</name>
    <name type="synonym">Sepia pharaonis</name>
    <dbReference type="NCBI Taxonomy" id="158019"/>
    <lineage>
        <taxon>Eukaryota</taxon>
        <taxon>Metazoa</taxon>
        <taxon>Spiralia</taxon>
        <taxon>Lophotrochozoa</taxon>
        <taxon>Mollusca</taxon>
        <taxon>Cephalopoda</taxon>
        <taxon>Coleoidea</taxon>
        <taxon>Decapodiformes</taxon>
        <taxon>Sepiida</taxon>
        <taxon>Sepiina</taxon>
        <taxon>Sepiidae</taxon>
        <taxon>Acanthosepion</taxon>
    </lineage>
</organism>
<protein>
    <submittedName>
        <fullName evidence="10">MCUR1</fullName>
    </submittedName>
</protein>
<proteinExistence type="inferred from homology"/>
<dbReference type="AlphaFoldDB" id="A0A812CAI7"/>
<keyword evidence="3 9" id="KW-0812">Transmembrane</keyword>
<evidence type="ECO:0000256" key="9">
    <source>
        <dbReference type="SAM" id="Phobius"/>
    </source>
</evidence>
<comment type="caution">
    <text evidence="10">The sequence shown here is derived from an EMBL/GenBank/DDBJ whole genome shotgun (WGS) entry which is preliminary data.</text>
</comment>
<feature type="transmembrane region" description="Helical" evidence="9">
    <location>
        <begin position="203"/>
        <end position="225"/>
    </location>
</feature>
<gene>
    <name evidence="10" type="ORF">SPHA_34266</name>
</gene>
<comment type="subcellular location">
    <subcellularLocation>
        <location evidence="1">Mitochondrion membrane</location>
    </subcellularLocation>
</comment>
<dbReference type="PANTHER" id="PTHR14360">
    <property type="entry name" value="PROTEIN FMP32, MITOCHONDRIAL"/>
    <property type="match status" value="1"/>
</dbReference>
<evidence type="ECO:0000256" key="2">
    <source>
        <dbReference type="ARBA" id="ARBA00007224"/>
    </source>
</evidence>
<evidence type="ECO:0000313" key="10">
    <source>
        <dbReference type="EMBL" id="CAE1264483.1"/>
    </source>
</evidence>
<name>A0A812CAI7_ACAPH</name>
<dbReference type="Pfam" id="PF07798">
    <property type="entry name" value="CCDC90-like"/>
    <property type="match status" value="1"/>
</dbReference>
<dbReference type="Gene3D" id="1.20.5.340">
    <property type="match status" value="1"/>
</dbReference>
<accession>A0A812CAI7</accession>
<keyword evidence="11" id="KW-1185">Reference proteome</keyword>
<dbReference type="InterPro" id="IPR024461">
    <property type="entry name" value="CCDC90-like"/>
</dbReference>
<dbReference type="OrthoDB" id="889336at2759"/>
<feature type="coiled-coil region" evidence="8">
    <location>
        <begin position="95"/>
        <end position="122"/>
    </location>
</feature>
<keyword evidence="6" id="KW-0496">Mitochondrion</keyword>
<dbReference type="GO" id="GO:0031966">
    <property type="term" value="C:mitochondrial membrane"/>
    <property type="evidence" value="ECO:0007669"/>
    <property type="project" value="UniProtKB-SubCell"/>
</dbReference>
<dbReference type="PANTHER" id="PTHR14360:SF1">
    <property type="entry name" value="PROTEIN FMP32, MITOCHONDRIAL"/>
    <property type="match status" value="1"/>
</dbReference>
<keyword evidence="7 9" id="KW-0472">Membrane</keyword>
<comment type="similarity">
    <text evidence="2">Belongs to the CCDC90 family.</text>
</comment>
<evidence type="ECO:0000256" key="5">
    <source>
        <dbReference type="ARBA" id="ARBA00023054"/>
    </source>
</evidence>
<evidence type="ECO:0000313" key="11">
    <source>
        <dbReference type="Proteomes" id="UP000597762"/>
    </source>
</evidence>
<keyword evidence="4 9" id="KW-1133">Transmembrane helix</keyword>